<keyword evidence="4" id="KW-0539">Nucleus</keyword>
<dbReference type="HAMAP" id="MF_00755">
    <property type="entry name" value="RNase_P_2"/>
    <property type="match status" value="1"/>
</dbReference>
<dbReference type="PIRSF" id="PIRSF023803">
    <property type="entry name" value="Ribonuclease_P_prd"/>
    <property type="match status" value="1"/>
</dbReference>
<dbReference type="eggNOG" id="KOG4639">
    <property type="taxonomic scope" value="Eukaryota"/>
</dbReference>
<dbReference type="RefSeq" id="XP_018229211.1">
    <property type="nucleotide sequence ID" value="XM_018374639.1"/>
</dbReference>
<evidence type="ECO:0000256" key="1">
    <source>
        <dbReference type="ARBA" id="ARBA00004123"/>
    </source>
</evidence>
<dbReference type="GO" id="GO:0005730">
    <property type="term" value="C:nucleolus"/>
    <property type="evidence" value="ECO:0007669"/>
    <property type="project" value="TreeGrafter"/>
</dbReference>
<dbReference type="GO" id="GO:0004526">
    <property type="term" value="F:ribonuclease P activity"/>
    <property type="evidence" value="ECO:0007669"/>
    <property type="project" value="UniProtKB-EC"/>
</dbReference>
<accession>A0A0W4ZL49</accession>
<reference evidence="7" key="1">
    <citation type="journal article" date="2016" name="Nat. Commun.">
        <title>Genome analysis of three Pneumocystis species reveals adaptation mechanisms to life exclusively in mammalian hosts.</title>
        <authorList>
            <person name="Ma L."/>
            <person name="Chen Z."/>
            <person name="Huang D.W."/>
            <person name="Kutty G."/>
            <person name="Ishihara M."/>
            <person name="Wang H."/>
            <person name="Abouelleil A."/>
            <person name="Bishop L."/>
            <person name="Davey E."/>
            <person name="Deng R."/>
            <person name="Deng X."/>
            <person name="Fan L."/>
            <person name="Fantoni G."/>
            <person name="Fitzgerald M."/>
            <person name="Gogineni E."/>
            <person name="Goldberg J.M."/>
            <person name="Handley G."/>
            <person name="Hu X."/>
            <person name="Huber C."/>
            <person name="Jiao X."/>
            <person name="Jones K."/>
            <person name="Levin J.Z."/>
            <person name="Liu Y."/>
            <person name="Macdonald P."/>
            <person name="Melnikov A."/>
            <person name="Raley C."/>
            <person name="Sassi M."/>
            <person name="Sherman B.T."/>
            <person name="Song X."/>
            <person name="Sykes S."/>
            <person name="Tran B."/>
            <person name="Walsh L."/>
            <person name="Xia Y."/>
            <person name="Yang J."/>
            <person name="Young S."/>
            <person name="Zeng Q."/>
            <person name="Zheng X."/>
            <person name="Stephens R."/>
            <person name="Nusbaum C."/>
            <person name="Birren B.W."/>
            <person name="Azadi P."/>
            <person name="Lempicki R.A."/>
            <person name="Cuomo C.A."/>
            <person name="Kovacs J.A."/>
        </authorList>
    </citation>
    <scope>NUCLEOTIDE SEQUENCE [LARGE SCALE GENOMIC DNA]</scope>
    <source>
        <strain evidence="7">RU7</strain>
    </source>
</reference>
<keyword evidence="3 5" id="KW-0819">tRNA processing</keyword>
<comment type="subcellular location">
    <subcellularLocation>
        <location evidence="1">Nucleus</location>
    </subcellularLocation>
</comment>
<dbReference type="Pfam" id="PF01900">
    <property type="entry name" value="RNase_P_Rpp14"/>
    <property type="match status" value="1"/>
</dbReference>
<comment type="function">
    <text evidence="5">Component of ribonuclease P, a protein complex that generates mature tRNA molecules by cleaving their 5'-ends.</text>
</comment>
<protein>
    <recommendedName>
        <fullName evidence="5">Ribonuclease P/MRP protein subunit POP5</fullName>
        <ecNumber evidence="5">3.1.26.5</ecNumber>
    </recommendedName>
</protein>
<evidence type="ECO:0000256" key="5">
    <source>
        <dbReference type="PIRNR" id="PIRNR023803"/>
    </source>
</evidence>
<dbReference type="STRING" id="1408657.A0A0W4ZL49"/>
<dbReference type="SUPFAM" id="SSF160350">
    <property type="entry name" value="Rnp2-like"/>
    <property type="match status" value="1"/>
</dbReference>
<comment type="similarity">
    <text evidence="2 5">Belongs to the eukaryotic/archaeal RNase P protein component 2 family.</text>
</comment>
<proteinExistence type="inferred from homology"/>
<dbReference type="GO" id="GO:0001682">
    <property type="term" value="P:tRNA 5'-leader removal"/>
    <property type="evidence" value="ECO:0007669"/>
    <property type="project" value="InterPro"/>
</dbReference>
<dbReference type="GO" id="GO:0033204">
    <property type="term" value="F:ribonuclease P RNA binding"/>
    <property type="evidence" value="ECO:0007669"/>
    <property type="project" value="InterPro"/>
</dbReference>
<dbReference type="VEuPathDB" id="FungiDB:T551_02376"/>
<keyword evidence="7" id="KW-1185">Reference proteome</keyword>
<dbReference type="EMBL" id="LFWA01000010">
    <property type="protein sequence ID" value="KTW29102.1"/>
    <property type="molecule type" value="Genomic_DNA"/>
</dbReference>
<evidence type="ECO:0000256" key="4">
    <source>
        <dbReference type="ARBA" id="ARBA00023242"/>
    </source>
</evidence>
<dbReference type="AlphaFoldDB" id="A0A0W4ZL49"/>
<dbReference type="PANTHER" id="PTHR15441">
    <property type="entry name" value="RIBONUCLEASE P PROTEIN SUBUNIT P14"/>
    <property type="match status" value="1"/>
</dbReference>
<dbReference type="InterPro" id="IPR002759">
    <property type="entry name" value="Pop5/Rpp14/Rnp2-like"/>
</dbReference>
<dbReference type="GeneID" id="28940894"/>
<dbReference type="Gene3D" id="3.30.70.3250">
    <property type="entry name" value="Ribonuclease P, Pop5 subunit"/>
    <property type="match status" value="1"/>
</dbReference>
<name>A0A0W4ZL49_PNEJ7</name>
<dbReference type="OrthoDB" id="24745at2759"/>
<dbReference type="InterPro" id="IPR038085">
    <property type="entry name" value="Rnp2-like_sf"/>
</dbReference>
<comment type="caution">
    <text evidence="6">The sequence shown here is derived from an EMBL/GenBank/DDBJ whole genome shotgun (WGS) entry which is preliminary data.</text>
</comment>
<dbReference type="GO" id="GO:0000172">
    <property type="term" value="C:ribonuclease MRP complex"/>
    <property type="evidence" value="ECO:0007669"/>
    <property type="project" value="TreeGrafter"/>
</dbReference>
<evidence type="ECO:0000256" key="2">
    <source>
        <dbReference type="ARBA" id="ARBA00010800"/>
    </source>
</evidence>
<dbReference type="PANTHER" id="PTHR15441:SF2">
    <property type="entry name" value="RIBONUCLEASE P_MRP PROTEIN SUBUNIT POP5"/>
    <property type="match status" value="1"/>
</dbReference>
<evidence type="ECO:0000256" key="3">
    <source>
        <dbReference type="ARBA" id="ARBA00022694"/>
    </source>
</evidence>
<sequence>MYIYIYIYYFIIPSNDMVRFKARYLVFQIFYENQLVSNLTDTIKLKKTFISCSKPPDKTTIILKPSDLSNIIKEHVHLNFGEWGHGLVATSLSIKYYSPATCIGILRIARQHYRLVWAALTLVKMIHNQHVIIRVLRVNGTMKSAEMYLIEHNRNLLVQHKVNVVGL</sequence>
<dbReference type="Proteomes" id="UP000053447">
    <property type="component" value="Unassembled WGS sequence"/>
</dbReference>
<comment type="catalytic activity">
    <reaction evidence="5">
        <text>Endonucleolytic cleavage of RNA, removing 5'-extranucleotides from tRNA precursor.</text>
        <dbReference type="EC" id="3.1.26.5"/>
    </reaction>
</comment>
<dbReference type="InterPro" id="IPR016819">
    <property type="entry name" value="RNase_P/MRP_POP5"/>
</dbReference>
<organism evidence="6 7">
    <name type="scientific">Pneumocystis jirovecii (strain RU7)</name>
    <name type="common">Human pneumocystis pneumonia agent</name>
    <dbReference type="NCBI Taxonomy" id="1408657"/>
    <lineage>
        <taxon>Eukaryota</taxon>
        <taxon>Fungi</taxon>
        <taxon>Dikarya</taxon>
        <taxon>Ascomycota</taxon>
        <taxon>Taphrinomycotina</taxon>
        <taxon>Pneumocystomycetes</taxon>
        <taxon>Pneumocystaceae</taxon>
        <taxon>Pneumocystis</taxon>
    </lineage>
</organism>
<dbReference type="GO" id="GO:0030681">
    <property type="term" value="C:multimeric ribonuclease P complex"/>
    <property type="evidence" value="ECO:0007669"/>
    <property type="project" value="TreeGrafter"/>
</dbReference>
<gene>
    <name evidence="6" type="ORF">T551_02376</name>
</gene>
<dbReference type="EC" id="3.1.26.5" evidence="5"/>
<evidence type="ECO:0000313" key="7">
    <source>
        <dbReference type="Proteomes" id="UP000053447"/>
    </source>
</evidence>
<evidence type="ECO:0000313" key="6">
    <source>
        <dbReference type="EMBL" id="KTW29102.1"/>
    </source>
</evidence>